<evidence type="ECO:0000313" key="8">
    <source>
        <dbReference type="EMBL" id="VFQ47076.1"/>
    </source>
</evidence>
<dbReference type="EMBL" id="CAADHO010000013">
    <property type="protein sequence ID" value="VFQ47076.1"/>
    <property type="molecule type" value="Genomic_DNA"/>
</dbReference>
<dbReference type="InterPro" id="IPR042240">
    <property type="entry name" value="CHASE_sf"/>
</dbReference>
<sequence length="444" mass="48924">MNYRITGSWAIPTLPLLLFALLMGTSHYVVKRERQHLRDVQYRKVYEHAGAIRTRLEVELSTTLNLCLGLAAVIRSQPDFPAHAFENVAKSIMSQAPHIKSIALAKDNVITHIFPAEGNEKALGLHYADYPDQWATVERAMTHRQPLIAGPVSLVQGGRAFVSRIPIYPRVNAYWGIASVAINETSLYRFSGLLEPDPTVQYAIKGKDGLGVSGDVFYGEPQLFDDPHAAVLPVKLPSGTWLLAAVPATGWVENASVLTVIRWSGLLLALTISGLVHALLCSYRRIHLIALEDPLTGLSNRRLLEEHLSQLILLSRRKKKAFSLLYVDLDRFKPINDRFGHEAGDAVLTTLARRLKDNLRQSDIIARVGGDEFILLFHDMVTRHDAHAMASKVAGIIQAPVALSCGREISVGASIGISLYPDDGTSGEALINHADLAMYSQKNQ</sequence>
<dbReference type="PANTHER" id="PTHR46663:SF2">
    <property type="entry name" value="GGDEF DOMAIN-CONTAINING PROTEIN"/>
    <property type="match status" value="1"/>
</dbReference>
<keyword evidence="2 5" id="KW-0812">Transmembrane</keyword>
<dbReference type="Gene3D" id="3.30.450.350">
    <property type="entry name" value="CHASE domain"/>
    <property type="match status" value="1"/>
</dbReference>
<proteinExistence type="predicted"/>
<comment type="subcellular location">
    <subcellularLocation>
        <location evidence="1">Membrane</location>
    </subcellularLocation>
</comment>
<evidence type="ECO:0000256" key="4">
    <source>
        <dbReference type="ARBA" id="ARBA00023136"/>
    </source>
</evidence>
<dbReference type="Pfam" id="PF00990">
    <property type="entry name" value="GGDEF"/>
    <property type="match status" value="1"/>
</dbReference>
<dbReference type="Gene3D" id="3.30.70.270">
    <property type="match status" value="1"/>
</dbReference>
<evidence type="ECO:0000259" key="6">
    <source>
        <dbReference type="PROSITE" id="PS50839"/>
    </source>
</evidence>
<dbReference type="FunFam" id="3.30.70.270:FF:000001">
    <property type="entry name" value="Diguanylate cyclase domain protein"/>
    <property type="match status" value="1"/>
</dbReference>
<dbReference type="NCBIfam" id="TIGR00254">
    <property type="entry name" value="GGDEF"/>
    <property type="match status" value="1"/>
</dbReference>
<dbReference type="SMART" id="SM01079">
    <property type="entry name" value="CHASE"/>
    <property type="match status" value="1"/>
</dbReference>
<protein>
    <submittedName>
        <fullName evidence="8">Nucleotide cyclase</fullName>
    </submittedName>
</protein>
<evidence type="ECO:0000259" key="7">
    <source>
        <dbReference type="PROSITE" id="PS50887"/>
    </source>
</evidence>
<name>A0A4U8YRW5_9BACT</name>
<organism evidence="8 9">
    <name type="scientific">Desulfoluna butyratoxydans</name>
    <dbReference type="NCBI Taxonomy" id="231438"/>
    <lineage>
        <taxon>Bacteria</taxon>
        <taxon>Pseudomonadati</taxon>
        <taxon>Thermodesulfobacteriota</taxon>
        <taxon>Desulfobacteria</taxon>
        <taxon>Desulfobacterales</taxon>
        <taxon>Desulfolunaceae</taxon>
        <taxon>Desulfoluna</taxon>
    </lineage>
</organism>
<feature type="domain" description="GGDEF" evidence="7">
    <location>
        <begin position="320"/>
        <end position="444"/>
    </location>
</feature>
<evidence type="ECO:0000313" key="9">
    <source>
        <dbReference type="Proteomes" id="UP000507962"/>
    </source>
</evidence>
<dbReference type="Proteomes" id="UP000507962">
    <property type="component" value="Unassembled WGS sequence"/>
</dbReference>
<accession>A0A4U8YRW5</accession>
<dbReference type="InterPro" id="IPR000160">
    <property type="entry name" value="GGDEF_dom"/>
</dbReference>
<reference evidence="8 9" key="1">
    <citation type="submission" date="2019-03" db="EMBL/GenBank/DDBJ databases">
        <authorList>
            <person name="Nijsse B."/>
        </authorList>
    </citation>
    <scope>NUCLEOTIDE SEQUENCE [LARGE SCALE GENOMIC DNA]</scope>
    <source>
        <strain evidence="8">Desulfoluna butyratoxydans MSL71</strain>
    </source>
</reference>
<dbReference type="SUPFAM" id="SSF55073">
    <property type="entry name" value="Nucleotide cyclase"/>
    <property type="match status" value="1"/>
</dbReference>
<evidence type="ECO:0000256" key="5">
    <source>
        <dbReference type="SAM" id="Phobius"/>
    </source>
</evidence>
<dbReference type="GO" id="GO:0007165">
    <property type="term" value="P:signal transduction"/>
    <property type="evidence" value="ECO:0007669"/>
    <property type="project" value="UniProtKB-ARBA"/>
</dbReference>
<dbReference type="CDD" id="cd01949">
    <property type="entry name" value="GGDEF"/>
    <property type="match status" value="1"/>
</dbReference>
<dbReference type="InterPro" id="IPR043128">
    <property type="entry name" value="Rev_trsase/Diguanyl_cyclase"/>
</dbReference>
<dbReference type="GO" id="GO:0003824">
    <property type="term" value="F:catalytic activity"/>
    <property type="evidence" value="ECO:0007669"/>
    <property type="project" value="UniProtKB-ARBA"/>
</dbReference>
<feature type="transmembrane region" description="Helical" evidence="5">
    <location>
        <begin position="6"/>
        <end position="30"/>
    </location>
</feature>
<dbReference type="InterPro" id="IPR052163">
    <property type="entry name" value="DGC-Regulatory_Protein"/>
</dbReference>
<keyword evidence="3 5" id="KW-1133">Transmembrane helix</keyword>
<dbReference type="PROSITE" id="PS50887">
    <property type="entry name" value="GGDEF"/>
    <property type="match status" value="1"/>
</dbReference>
<dbReference type="Pfam" id="PF03924">
    <property type="entry name" value="CHASE"/>
    <property type="match status" value="1"/>
</dbReference>
<dbReference type="InterPro" id="IPR029787">
    <property type="entry name" value="Nucleotide_cyclase"/>
</dbReference>
<dbReference type="PANTHER" id="PTHR46663">
    <property type="entry name" value="DIGUANYLATE CYCLASE DGCT-RELATED"/>
    <property type="match status" value="1"/>
</dbReference>
<gene>
    <name evidence="8" type="ORF">MSL71_47620</name>
</gene>
<evidence type="ECO:0000256" key="3">
    <source>
        <dbReference type="ARBA" id="ARBA00022989"/>
    </source>
</evidence>
<dbReference type="InterPro" id="IPR006189">
    <property type="entry name" value="CHASE_dom"/>
</dbReference>
<dbReference type="GO" id="GO:0016020">
    <property type="term" value="C:membrane"/>
    <property type="evidence" value="ECO:0007669"/>
    <property type="project" value="UniProtKB-SubCell"/>
</dbReference>
<keyword evidence="9" id="KW-1185">Reference proteome</keyword>
<evidence type="ECO:0000256" key="2">
    <source>
        <dbReference type="ARBA" id="ARBA00022692"/>
    </source>
</evidence>
<dbReference type="SMART" id="SM00267">
    <property type="entry name" value="GGDEF"/>
    <property type="match status" value="1"/>
</dbReference>
<dbReference type="PROSITE" id="PS50839">
    <property type="entry name" value="CHASE"/>
    <property type="match status" value="1"/>
</dbReference>
<feature type="domain" description="CHASE" evidence="6">
    <location>
        <begin position="109"/>
        <end position="244"/>
    </location>
</feature>
<dbReference type="RefSeq" id="WP_180146183.1">
    <property type="nucleotide sequence ID" value="NZ_CAADHO010000013.1"/>
</dbReference>
<dbReference type="AlphaFoldDB" id="A0A4U8YRW5"/>
<keyword evidence="4 5" id="KW-0472">Membrane</keyword>
<evidence type="ECO:0000256" key="1">
    <source>
        <dbReference type="ARBA" id="ARBA00004370"/>
    </source>
</evidence>